<dbReference type="InterPro" id="IPR015943">
    <property type="entry name" value="WD40/YVTN_repeat-like_dom_sf"/>
</dbReference>
<reference evidence="5" key="1">
    <citation type="journal article" date="2019" name="Int. J. Syst. Evol. Microbiol.">
        <title>The Global Catalogue of Microorganisms (GCM) 10K type strain sequencing project: providing services to taxonomists for standard genome sequencing and annotation.</title>
        <authorList>
            <consortium name="The Broad Institute Genomics Platform"/>
            <consortium name="The Broad Institute Genome Sequencing Center for Infectious Disease"/>
            <person name="Wu L."/>
            <person name="Ma J."/>
        </authorList>
    </citation>
    <scope>NUCLEOTIDE SEQUENCE [LARGE SCALE GENOMIC DNA]</scope>
    <source>
        <strain evidence="5">JCM 3369</strain>
    </source>
</reference>
<dbReference type="RefSeq" id="WP_378063258.1">
    <property type="nucleotide sequence ID" value="NZ_JBHSXS010000006.1"/>
</dbReference>
<dbReference type="PROSITE" id="PS50082">
    <property type="entry name" value="WD_REPEATS_2"/>
    <property type="match status" value="1"/>
</dbReference>
<keyword evidence="5" id="KW-1185">Reference proteome</keyword>
<gene>
    <name evidence="4" type="ORF">ACFQKB_13310</name>
</gene>
<dbReference type="SMART" id="SM00320">
    <property type="entry name" value="WD40"/>
    <property type="match status" value="5"/>
</dbReference>
<evidence type="ECO:0000313" key="5">
    <source>
        <dbReference type="Proteomes" id="UP001596380"/>
    </source>
</evidence>
<evidence type="ECO:0000313" key="4">
    <source>
        <dbReference type="EMBL" id="MFC6880739.1"/>
    </source>
</evidence>
<dbReference type="Gene3D" id="2.130.10.10">
    <property type="entry name" value="YVTN repeat-like/Quinoprotein amine dehydrogenase"/>
    <property type="match status" value="2"/>
</dbReference>
<dbReference type="Pfam" id="PF00400">
    <property type="entry name" value="WD40"/>
    <property type="match status" value="3"/>
</dbReference>
<evidence type="ECO:0000256" key="2">
    <source>
        <dbReference type="ARBA" id="ARBA00022737"/>
    </source>
</evidence>
<keyword evidence="2" id="KW-0677">Repeat</keyword>
<dbReference type="InterPro" id="IPR001680">
    <property type="entry name" value="WD40_rpt"/>
</dbReference>
<name>A0ABW2CGT7_9ACTN</name>
<evidence type="ECO:0000256" key="3">
    <source>
        <dbReference type="PROSITE-ProRule" id="PRU00221"/>
    </source>
</evidence>
<proteinExistence type="predicted"/>
<dbReference type="PANTHER" id="PTHR19848:SF8">
    <property type="entry name" value="F-BOX AND WD REPEAT DOMAIN CONTAINING 7"/>
    <property type="match status" value="1"/>
</dbReference>
<protein>
    <submittedName>
        <fullName evidence="4">WD40 repeat domain-containing protein</fullName>
    </submittedName>
</protein>
<dbReference type="PANTHER" id="PTHR19848">
    <property type="entry name" value="WD40 REPEAT PROTEIN"/>
    <property type="match status" value="1"/>
</dbReference>
<dbReference type="Proteomes" id="UP001596380">
    <property type="component" value="Unassembled WGS sequence"/>
</dbReference>
<evidence type="ECO:0000256" key="1">
    <source>
        <dbReference type="ARBA" id="ARBA00022574"/>
    </source>
</evidence>
<keyword evidence="1 3" id="KW-0853">WD repeat</keyword>
<comment type="caution">
    <text evidence="4">The sequence shown here is derived from an EMBL/GenBank/DDBJ whole genome shotgun (WGS) entry which is preliminary data.</text>
</comment>
<dbReference type="EMBL" id="JBHSXS010000006">
    <property type="protein sequence ID" value="MFC6880739.1"/>
    <property type="molecule type" value="Genomic_DNA"/>
</dbReference>
<organism evidence="4 5">
    <name type="scientific">Actinomadura yumaensis</name>
    <dbReference type="NCBI Taxonomy" id="111807"/>
    <lineage>
        <taxon>Bacteria</taxon>
        <taxon>Bacillati</taxon>
        <taxon>Actinomycetota</taxon>
        <taxon>Actinomycetes</taxon>
        <taxon>Streptosporangiales</taxon>
        <taxon>Thermomonosporaceae</taxon>
        <taxon>Actinomadura</taxon>
    </lineage>
</organism>
<sequence>MAALWATRRRLLLGVGGLLVAAAVPAGILAARDRSALRALGTLQHGNVISALSFSPDGKTLASTETGGGAVRVWDVADRKERARTVPSSMVFTLAFSPDGRTLTTGGIEGAQFWDAATLNLLGEITSPGGTPEETFVTIAFSPNGRSFAASGFDDNQIRFYNPDTRELDGPPLPGGRTSTMAFSRDGGTLVSDYQSVSGGDANSSDVLDPGSLLFWDVAARKLRFVQPLNVSMGAENLVFSPDGAMVAASVGPPTNDVRLFRTATGNALVQTLGGNGGTITGLAYGDDGHTVVVSDWTDLHFWDTATLTKRNTVTIPEAPPAKGRQHDGATAKPGNRTIGLFAQSPDGHTVATTNSQNTIALWHLG</sequence>
<feature type="repeat" description="WD" evidence="3">
    <location>
        <begin position="42"/>
        <end position="84"/>
    </location>
</feature>
<accession>A0ABW2CGT7</accession>
<dbReference type="InterPro" id="IPR011044">
    <property type="entry name" value="Quino_amine_DH_bsu"/>
</dbReference>
<dbReference type="SUPFAM" id="SSF50969">
    <property type="entry name" value="YVTN repeat-like/Quinoprotein amine dehydrogenase"/>
    <property type="match status" value="1"/>
</dbReference>